<dbReference type="PANTHER" id="PTHR43798">
    <property type="entry name" value="MONOACYLGLYCEROL LIPASE"/>
    <property type="match status" value="1"/>
</dbReference>
<proteinExistence type="predicted"/>
<dbReference type="PRINTS" id="PR00111">
    <property type="entry name" value="ABHYDROLASE"/>
</dbReference>
<dbReference type="GO" id="GO:0016020">
    <property type="term" value="C:membrane"/>
    <property type="evidence" value="ECO:0007669"/>
    <property type="project" value="TreeGrafter"/>
</dbReference>
<gene>
    <name evidence="3" type="ORF">A9A59_1274</name>
</gene>
<dbReference type="AlphaFoldDB" id="A0A2A9HGG7"/>
<dbReference type="Proteomes" id="UP000223071">
    <property type="component" value="Unassembled WGS sequence"/>
</dbReference>
<accession>A0A2A9HGG7</accession>
<dbReference type="InterPro" id="IPR050266">
    <property type="entry name" value="AB_hydrolase_sf"/>
</dbReference>
<dbReference type="GO" id="GO:0016787">
    <property type="term" value="F:hydrolase activity"/>
    <property type="evidence" value="ECO:0007669"/>
    <property type="project" value="UniProtKB-KW"/>
</dbReference>
<dbReference type="PANTHER" id="PTHR43798:SF31">
    <property type="entry name" value="AB HYDROLASE SUPERFAMILY PROTEIN YCLE"/>
    <property type="match status" value="1"/>
</dbReference>
<keyword evidence="1" id="KW-0378">Hydrolase</keyword>
<dbReference type="RefSeq" id="WP_098503481.1">
    <property type="nucleotide sequence ID" value="NZ_PDJQ01000001.1"/>
</dbReference>
<evidence type="ECO:0000259" key="2">
    <source>
        <dbReference type="Pfam" id="PF00561"/>
    </source>
</evidence>
<protein>
    <submittedName>
        <fullName evidence="3">Pimeloyl-ACP methyl ester carboxylesterase</fullName>
    </submittedName>
</protein>
<dbReference type="InterPro" id="IPR029058">
    <property type="entry name" value="AB_hydrolase_fold"/>
</dbReference>
<dbReference type="SUPFAM" id="SSF53474">
    <property type="entry name" value="alpha/beta-Hydrolases"/>
    <property type="match status" value="1"/>
</dbReference>
<evidence type="ECO:0000256" key="1">
    <source>
        <dbReference type="ARBA" id="ARBA00022801"/>
    </source>
</evidence>
<feature type="domain" description="AB hydrolase-1" evidence="2">
    <location>
        <begin position="30"/>
        <end position="268"/>
    </location>
</feature>
<dbReference type="InterPro" id="IPR000073">
    <property type="entry name" value="AB_hydrolase_1"/>
</dbReference>
<dbReference type="Gene3D" id="3.40.50.1820">
    <property type="entry name" value="alpha/beta hydrolase"/>
    <property type="match status" value="1"/>
</dbReference>
<organism evidence="3 4">
    <name type="scientific">Tepidiforma thermophila (strain KCTC 52669 / CGMCC 1.13589 / G233)</name>
    <dbReference type="NCBI Taxonomy" id="2761530"/>
    <lineage>
        <taxon>Bacteria</taxon>
        <taxon>Bacillati</taxon>
        <taxon>Chloroflexota</taxon>
        <taxon>Tepidiformia</taxon>
        <taxon>Tepidiformales</taxon>
        <taxon>Tepidiformaceae</taxon>
        <taxon>Tepidiforma</taxon>
    </lineage>
</organism>
<comment type="caution">
    <text evidence="3">The sequence shown here is derived from an EMBL/GenBank/DDBJ whole genome shotgun (WGS) entry which is preliminary data.</text>
</comment>
<name>A0A2A9HGG7_TEPT2</name>
<evidence type="ECO:0000313" key="3">
    <source>
        <dbReference type="EMBL" id="PFG74066.1"/>
    </source>
</evidence>
<sequence length="282" mass="31193">MSTVYPVRDIFVQANGLRHHLLARGAPGAPVVLMIHGLAGQAHTFDAIANILAARYHVYCLDVRGRGESEWGPPDQYNIDTYVEDLEAVREALGLQRFALVGTSMGGLITMQYAPRFPERVSRAVLNDIGPEIDPAGLQRILAYVQNAPEMFADLKAVVRYYREHYAPMVAHLNDDQLAEFARYNVRRSDSGVYVWKMDPAVRTAPPKPPALDPWDAFRAMECPVLIIRGAQSDVLSAETARKMLEANPRARLVEVPGVGHAPLLVEPEARKALETFLAEGA</sequence>
<reference evidence="3 4" key="1">
    <citation type="submission" date="2017-09" db="EMBL/GenBank/DDBJ databases">
        <title>Sequencing the genomes of two abundant thermophiles in Great Basin hot springs: Thermocrinis jamiesonii and novel Chloroflexi Thermoflexus hugenholtzii.</title>
        <authorList>
            <person name="Hedlund B."/>
        </authorList>
    </citation>
    <scope>NUCLEOTIDE SEQUENCE [LARGE SCALE GENOMIC DNA]</scope>
    <source>
        <strain evidence="3 4">G233</strain>
    </source>
</reference>
<dbReference type="EMBL" id="PDJQ01000001">
    <property type="protein sequence ID" value="PFG74066.1"/>
    <property type="molecule type" value="Genomic_DNA"/>
</dbReference>
<keyword evidence="4" id="KW-1185">Reference proteome</keyword>
<evidence type="ECO:0000313" key="4">
    <source>
        <dbReference type="Proteomes" id="UP000223071"/>
    </source>
</evidence>
<dbReference type="Pfam" id="PF00561">
    <property type="entry name" value="Abhydrolase_1"/>
    <property type="match status" value="1"/>
</dbReference>